<sequence length="598" mass="67669">MGVHWGEFVLDNFLEVLARVTSHALTDEETERLVRHFQSFHARIRRASQQRLELILTTPLDQDHFKPMRSPPGLRPRTPALSRHQLATDVNADQNVKPPGSRRTPPYCLHTGKLCSQHAVRGFVKTLSVTFLLKTTFHLATAALSGKLWRNPSVVLRRAAGKDTVSFALFLSTLIGGYRGTLCLLRYGLHRRGYSDDTIRSWDSRLAFVSGTLAGLLSMKLDRNRARRVALAMYVLTRSTQFSLVWLMKVWRLHRNQRWAALETPKAGDVEEEGLTMSASRPLPSGRPRLSSHGLLQFEEGLDYWLTRLATPLFFGIGVSVIGYTILLTPETISPSYLRFITSYTGLQQLYGKSGALVLPTIAQAVNQLGDPRSPSTFTNIIPPDTSSHTFVAEHISPQFAQALIPPSLRHTHVICALEHPHTVSCLFAHLRRFLVGMPRALKLYATFNLAMAVLFSHRRILGNPRMWLGRYLVSVVRSAVFLQIVVNVLIGAPCFLRRYCFQSESKWIYALNGLLNAPALLLEHPSRRVELTMYTMLRALESSWKLGILWGWWRARRNGEVAYFALSVGVLMALYQESPDVIRDSYRSIMTRLFGRT</sequence>
<dbReference type="InterPro" id="IPR026749">
    <property type="entry name" value="Tmem135"/>
</dbReference>
<dbReference type="PANTHER" id="PTHR12459">
    <property type="entry name" value="TRANSMEMBRANE PROTEIN 135-RELATED"/>
    <property type="match status" value="1"/>
</dbReference>
<evidence type="ECO:0008006" key="3">
    <source>
        <dbReference type="Google" id="ProtNLM"/>
    </source>
</evidence>
<name>A0A9W8E0E5_9FUNG</name>
<protein>
    <recommendedName>
        <fullName evidence="3">Transmembrane protein 135 N-terminal domain-containing protein</fullName>
    </recommendedName>
</protein>
<evidence type="ECO:0000313" key="2">
    <source>
        <dbReference type="Proteomes" id="UP001150925"/>
    </source>
</evidence>
<dbReference type="PANTHER" id="PTHR12459:SF15">
    <property type="entry name" value="TRANSMEMBRANE PROTEIN 135"/>
    <property type="match status" value="1"/>
</dbReference>
<proteinExistence type="predicted"/>
<keyword evidence="2" id="KW-1185">Reference proteome</keyword>
<evidence type="ECO:0000313" key="1">
    <source>
        <dbReference type="EMBL" id="KAJ1959281.1"/>
    </source>
</evidence>
<gene>
    <name evidence="1" type="ORF">IWQ62_004676</name>
</gene>
<dbReference type="Proteomes" id="UP001150925">
    <property type="component" value="Unassembled WGS sequence"/>
</dbReference>
<reference evidence="1" key="1">
    <citation type="submission" date="2022-07" db="EMBL/GenBank/DDBJ databases">
        <title>Phylogenomic reconstructions and comparative analyses of Kickxellomycotina fungi.</title>
        <authorList>
            <person name="Reynolds N.K."/>
            <person name="Stajich J.E."/>
            <person name="Barry K."/>
            <person name="Grigoriev I.V."/>
            <person name="Crous P."/>
            <person name="Smith M.E."/>
        </authorList>
    </citation>
    <scope>NUCLEOTIDE SEQUENCE</scope>
    <source>
        <strain evidence="1">RSA 1196</strain>
    </source>
</reference>
<dbReference type="OrthoDB" id="291792at2759"/>
<comment type="caution">
    <text evidence="1">The sequence shown here is derived from an EMBL/GenBank/DDBJ whole genome shotgun (WGS) entry which is preliminary data.</text>
</comment>
<accession>A0A9W8E0E5</accession>
<dbReference type="AlphaFoldDB" id="A0A9W8E0E5"/>
<organism evidence="1 2">
    <name type="scientific">Dispira parvispora</name>
    <dbReference type="NCBI Taxonomy" id="1520584"/>
    <lineage>
        <taxon>Eukaryota</taxon>
        <taxon>Fungi</taxon>
        <taxon>Fungi incertae sedis</taxon>
        <taxon>Zoopagomycota</taxon>
        <taxon>Kickxellomycotina</taxon>
        <taxon>Dimargaritomycetes</taxon>
        <taxon>Dimargaritales</taxon>
        <taxon>Dimargaritaceae</taxon>
        <taxon>Dispira</taxon>
    </lineage>
</organism>
<dbReference type="EMBL" id="JANBPY010001631">
    <property type="protein sequence ID" value="KAJ1959281.1"/>
    <property type="molecule type" value="Genomic_DNA"/>
</dbReference>